<dbReference type="GO" id="GO:0005886">
    <property type="term" value="C:plasma membrane"/>
    <property type="evidence" value="ECO:0007669"/>
    <property type="project" value="TreeGrafter"/>
</dbReference>
<gene>
    <name evidence="15" type="ORF">EJB05_13236</name>
</gene>
<organism evidence="15 16">
    <name type="scientific">Eragrostis curvula</name>
    <name type="common">weeping love grass</name>
    <dbReference type="NCBI Taxonomy" id="38414"/>
    <lineage>
        <taxon>Eukaryota</taxon>
        <taxon>Viridiplantae</taxon>
        <taxon>Streptophyta</taxon>
        <taxon>Embryophyta</taxon>
        <taxon>Tracheophyta</taxon>
        <taxon>Spermatophyta</taxon>
        <taxon>Magnoliopsida</taxon>
        <taxon>Liliopsida</taxon>
        <taxon>Poales</taxon>
        <taxon>Poaceae</taxon>
        <taxon>PACMAD clade</taxon>
        <taxon>Chloridoideae</taxon>
        <taxon>Eragrostideae</taxon>
        <taxon>Eragrostidinae</taxon>
        <taxon>Eragrostis</taxon>
    </lineage>
</organism>
<dbReference type="InterPro" id="IPR000719">
    <property type="entry name" value="Prot_kinase_dom"/>
</dbReference>
<dbReference type="EMBL" id="RWGY01000007">
    <property type="protein sequence ID" value="TVU39796.1"/>
    <property type="molecule type" value="Genomic_DNA"/>
</dbReference>
<dbReference type="SMART" id="SM00220">
    <property type="entry name" value="S_TKc"/>
    <property type="match status" value="1"/>
</dbReference>
<keyword evidence="6" id="KW-0418">Kinase</keyword>
<evidence type="ECO:0000256" key="7">
    <source>
        <dbReference type="ARBA" id="ARBA00022840"/>
    </source>
</evidence>
<dbReference type="InterPro" id="IPR000742">
    <property type="entry name" value="EGF"/>
</dbReference>
<dbReference type="PROSITE" id="PS00107">
    <property type="entry name" value="PROTEIN_KINASE_ATP"/>
    <property type="match status" value="1"/>
</dbReference>
<dbReference type="InterPro" id="IPR025287">
    <property type="entry name" value="WAK_GUB"/>
</dbReference>
<name>A0A5J9VVY4_9POAL</name>
<evidence type="ECO:0000313" key="16">
    <source>
        <dbReference type="Proteomes" id="UP000324897"/>
    </source>
</evidence>
<feature type="transmembrane region" description="Helical" evidence="12">
    <location>
        <begin position="372"/>
        <end position="393"/>
    </location>
</feature>
<feature type="signal peptide" evidence="13">
    <location>
        <begin position="1"/>
        <end position="26"/>
    </location>
</feature>
<keyword evidence="3" id="KW-0808">Transferase</keyword>
<dbReference type="InterPro" id="IPR018097">
    <property type="entry name" value="EGF_Ca-bd_CS"/>
</dbReference>
<keyword evidence="8" id="KW-1015">Disulfide bond</keyword>
<dbReference type="InterPro" id="IPR001881">
    <property type="entry name" value="EGF-like_Ca-bd_dom"/>
</dbReference>
<dbReference type="GO" id="GO:0007166">
    <property type="term" value="P:cell surface receptor signaling pathway"/>
    <property type="evidence" value="ECO:0007669"/>
    <property type="project" value="InterPro"/>
</dbReference>
<evidence type="ECO:0000256" key="10">
    <source>
        <dbReference type="PROSITE-ProRule" id="PRU10141"/>
    </source>
</evidence>
<keyword evidence="5 10" id="KW-0547">Nucleotide-binding</keyword>
<evidence type="ECO:0000256" key="11">
    <source>
        <dbReference type="SAM" id="MobiDB-lite"/>
    </source>
</evidence>
<keyword evidence="2" id="KW-0723">Serine/threonine-protein kinase</keyword>
<evidence type="ECO:0000256" key="12">
    <source>
        <dbReference type="SAM" id="Phobius"/>
    </source>
</evidence>
<evidence type="ECO:0000256" key="13">
    <source>
        <dbReference type="SAM" id="SignalP"/>
    </source>
</evidence>
<dbReference type="PANTHER" id="PTHR27005:SF468">
    <property type="entry name" value="OS01G0310500 PROTEIN"/>
    <property type="match status" value="1"/>
</dbReference>
<dbReference type="InterPro" id="IPR045274">
    <property type="entry name" value="WAK-like"/>
</dbReference>
<evidence type="ECO:0000256" key="2">
    <source>
        <dbReference type="ARBA" id="ARBA00022527"/>
    </source>
</evidence>
<keyword evidence="7 10" id="KW-0067">ATP-binding</keyword>
<comment type="caution">
    <text evidence="15">The sequence shown here is derived from an EMBL/GenBank/DDBJ whole genome shotgun (WGS) entry which is preliminary data.</text>
</comment>
<dbReference type="SMART" id="SM00181">
    <property type="entry name" value="EGF"/>
    <property type="match status" value="2"/>
</dbReference>
<dbReference type="PROSITE" id="PS50011">
    <property type="entry name" value="PROTEIN_KINASE_DOM"/>
    <property type="match status" value="1"/>
</dbReference>
<dbReference type="Gramene" id="TVU39796">
    <property type="protein sequence ID" value="TVU39796"/>
    <property type="gene ID" value="EJB05_13236"/>
</dbReference>
<dbReference type="InterPro" id="IPR001245">
    <property type="entry name" value="Ser-Thr/Tyr_kinase_cat_dom"/>
</dbReference>
<keyword evidence="4 13" id="KW-0732">Signal</keyword>
<sequence length="789" mass="87051">MAVGSGTLALVAPLLLLLITVTPSCSMVQLAARPGCSNTCGNVNIPFPFGMGDPSCFREGFKIDCTDGTPKLKDTDYEYEIQNISMTPDGGSIARVLLPIAYQCYNESSTSYANYSYGTVSFNRQGVYRISDKLNELVVIGCNTQAYISSVPVANKSAAPYPYDIYTGCISYCLSAESVIENWCAGVGCCRVDIPAGLTETWVTFGGYPHNKYFLPFSACSYGFLVDKRTYNFTRADLQMSAGRRVPVWLDWAIRPSDAAAPKLTCADAKRNGTAYACVSPNSVCVDAASNLTGYNCQCQPGYEGNPYLPDNVTGNCQDINECAPENKDKYCYGPHCDNTPGNYTCRCGRGFRSDDPKTQRCQPIITRPAQIVIGVVCGLAFIAIAAIFMLMVHHKRKLKEFFEKNGGSMLENVSNIKIFTKDDLKQMTKNYSIILGKGGFGEVYMGTLENNQQVAVKRSILLDEDRKKEFANEVIIQSRISHINVVKLVGCCVEVDIPMLVYEFAPKGSLYDVLHGTNKENMKASLSLATRLDIAVQSAEGLSYMHSSANQKILHGDVKSGNILLDSNFIPKVSDFGTSRLLSIEKKHTMKVIGDINYIDPVYMKTGRLDEKSDVYSFGTVLLELITRMKPRYDGNNSLIINFCKSFASDEKARGMYDQEIASTENIEFLHKVGSVAVDCLKDDMDARPNMRQVMDRLHLVRMEYKQKHGDQDEISMESPPVSASMDATGSGTPGYSPLLRLYPQARSRPFRSSLLAATHEEDDSEAGAVWFRLRKGATSPGVTLDMR</sequence>
<dbReference type="SUPFAM" id="SSF57196">
    <property type="entry name" value="EGF/Laminin"/>
    <property type="match status" value="1"/>
</dbReference>
<dbReference type="PROSITE" id="PS01187">
    <property type="entry name" value="EGF_CA"/>
    <property type="match status" value="1"/>
</dbReference>
<evidence type="ECO:0000256" key="5">
    <source>
        <dbReference type="ARBA" id="ARBA00022741"/>
    </source>
</evidence>
<dbReference type="GO" id="GO:0005524">
    <property type="term" value="F:ATP binding"/>
    <property type="evidence" value="ECO:0007669"/>
    <property type="project" value="UniProtKB-UniRule"/>
</dbReference>
<dbReference type="SMART" id="SM00179">
    <property type="entry name" value="EGF_CA"/>
    <property type="match status" value="1"/>
</dbReference>
<evidence type="ECO:0000256" key="3">
    <source>
        <dbReference type="ARBA" id="ARBA00022679"/>
    </source>
</evidence>
<feature type="region of interest" description="Disordered" evidence="11">
    <location>
        <begin position="710"/>
        <end position="732"/>
    </location>
</feature>
<dbReference type="GO" id="GO:0004674">
    <property type="term" value="F:protein serine/threonine kinase activity"/>
    <property type="evidence" value="ECO:0007669"/>
    <property type="project" value="UniProtKB-KW"/>
</dbReference>
<keyword evidence="12" id="KW-0812">Transmembrane</keyword>
<comment type="subcellular location">
    <subcellularLocation>
        <location evidence="1">Membrane</location>
        <topology evidence="1">Single-pass type I membrane protein</topology>
    </subcellularLocation>
</comment>
<dbReference type="Gene3D" id="2.10.25.10">
    <property type="entry name" value="Laminin"/>
    <property type="match status" value="2"/>
</dbReference>
<dbReference type="Pfam" id="PF13947">
    <property type="entry name" value="GUB_WAK_bind"/>
    <property type="match status" value="1"/>
</dbReference>
<dbReference type="FunFam" id="3.30.200.20:FF:000581">
    <property type="entry name" value="Wall-associated receptor kinase 3"/>
    <property type="match status" value="1"/>
</dbReference>
<feature type="binding site" evidence="10">
    <location>
        <position position="458"/>
    </location>
    <ligand>
        <name>ATP</name>
        <dbReference type="ChEBI" id="CHEBI:30616"/>
    </ligand>
</feature>
<dbReference type="InterPro" id="IPR017441">
    <property type="entry name" value="Protein_kinase_ATP_BS"/>
</dbReference>
<dbReference type="Proteomes" id="UP000324897">
    <property type="component" value="Chromosome 4"/>
</dbReference>
<dbReference type="InterPro" id="IPR011009">
    <property type="entry name" value="Kinase-like_dom_sf"/>
</dbReference>
<keyword evidence="12" id="KW-1133">Transmembrane helix</keyword>
<dbReference type="CDD" id="cd00054">
    <property type="entry name" value="EGF_CA"/>
    <property type="match status" value="1"/>
</dbReference>
<feature type="domain" description="Protein kinase" evidence="14">
    <location>
        <begin position="430"/>
        <end position="703"/>
    </location>
</feature>
<dbReference type="SUPFAM" id="SSF56112">
    <property type="entry name" value="Protein kinase-like (PK-like)"/>
    <property type="match status" value="1"/>
</dbReference>
<dbReference type="GO" id="GO:0005509">
    <property type="term" value="F:calcium ion binding"/>
    <property type="evidence" value="ECO:0007669"/>
    <property type="project" value="InterPro"/>
</dbReference>
<dbReference type="InterPro" id="IPR008271">
    <property type="entry name" value="Ser/Thr_kinase_AS"/>
</dbReference>
<dbReference type="GO" id="GO:0030247">
    <property type="term" value="F:polysaccharide binding"/>
    <property type="evidence" value="ECO:0007669"/>
    <property type="project" value="InterPro"/>
</dbReference>
<evidence type="ECO:0000256" key="6">
    <source>
        <dbReference type="ARBA" id="ARBA00022777"/>
    </source>
</evidence>
<evidence type="ECO:0000259" key="14">
    <source>
        <dbReference type="PROSITE" id="PS50011"/>
    </source>
</evidence>
<evidence type="ECO:0000256" key="8">
    <source>
        <dbReference type="ARBA" id="ARBA00023157"/>
    </source>
</evidence>
<dbReference type="AlphaFoldDB" id="A0A5J9VVY4"/>
<keyword evidence="12" id="KW-0472">Membrane</keyword>
<evidence type="ECO:0000256" key="9">
    <source>
        <dbReference type="ARBA" id="ARBA00023180"/>
    </source>
</evidence>
<proteinExistence type="predicted"/>
<feature type="non-terminal residue" evidence="15">
    <location>
        <position position="1"/>
    </location>
</feature>
<dbReference type="Pfam" id="PF07714">
    <property type="entry name" value="PK_Tyr_Ser-Thr"/>
    <property type="match status" value="1"/>
</dbReference>
<dbReference type="OrthoDB" id="629019at2759"/>
<evidence type="ECO:0000313" key="15">
    <source>
        <dbReference type="EMBL" id="TVU39796.1"/>
    </source>
</evidence>
<keyword evidence="16" id="KW-1185">Reference proteome</keyword>
<dbReference type="Gene3D" id="3.30.200.20">
    <property type="entry name" value="Phosphorylase Kinase, domain 1"/>
    <property type="match status" value="1"/>
</dbReference>
<keyword evidence="9" id="KW-0325">Glycoprotein</keyword>
<accession>A0A5J9VVY4</accession>
<feature type="chain" id="PRO_5023860974" description="Protein kinase domain-containing protein" evidence="13">
    <location>
        <begin position="27"/>
        <end position="789"/>
    </location>
</feature>
<dbReference type="FunFam" id="1.10.510.10:FF:000606">
    <property type="entry name" value="Wall-associated receptor kinase 3"/>
    <property type="match status" value="1"/>
</dbReference>
<protein>
    <recommendedName>
        <fullName evidence="14">Protein kinase domain-containing protein</fullName>
    </recommendedName>
</protein>
<evidence type="ECO:0000256" key="4">
    <source>
        <dbReference type="ARBA" id="ARBA00022729"/>
    </source>
</evidence>
<dbReference type="PROSITE" id="PS00108">
    <property type="entry name" value="PROTEIN_KINASE_ST"/>
    <property type="match status" value="1"/>
</dbReference>
<dbReference type="Gene3D" id="1.10.510.10">
    <property type="entry name" value="Transferase(Phosphotransferase) domain 1"/>
    <property type="match status" value="1"/>
</dbReference>
<reference evidence="15 16" key="1">
    <citation type="journal article" date="2019" name="Sci. Rep.">
        <title>A high-quality genome of Eragrostis curvula grass provides insights into Poaceae evolution and supports new strategies to enhance forage quality.</title>
        <authorList>
            <person name="Carballo J."/>
            <person name="Santos B.A.C.M."/>
            <person name="Zappacosta D."/>
            <person name="Garbus I."/>
            <person name="Selva J.P."/>
            <person name="Gallo C.A."/>
            <person name="Diaz A."/>
            <person name="Albertini E."/>
            <person name="Caccamo M."/>
            <person name="Echenique V."/>
        </authorList>
    </citation>
    <scope>NUCLEOTIDE SEQUENCE [LARGE SCALE GENOMIC DNA]</scope>
    <source>
        <strain evidence="16">cv. Victoria</strain>
        <tissue evidence="15">Leaf</tissue>
    </source>
</reference>
<evidence type="ECO:0000256" key="1">
    <source>
        <dbReference type="ARBA" id="ARBA00004479"/>
    </source>
</evidence>
<dbReference type="PANTHER" id="PTHR27005">
    <property type="entry name" value="WALL-ASSOCIATED RECEPTOR KINASE-LIKE 21"/>
    <property type="match status" value="1"/>
</dbReference>